<evidence type="ECO:0000313" key="3">
    <source>
        <dbReference type="EMBL" id="DAD36319.1"/>
    </source>
</evidence>
<proteinExistence type="predicted"/>
<comment type="caution">
    <text evidence="3">The sequence shown here is derived from an EMBL/GenBank/DDBJ whole genome shotgun (WGS) entry which is preliminary data.</text>
</comment>
<evidence type="ECO:0000256" key="1">
    <source>
        <dbReference type="ARBA" id="ARBA00023002"/>
    </source>
</evidence>
<dbReference type="PANTHER" id="PTHR10366:SF796">
    <property type="entry name" value="DIHYDROFLAVONOL-4-REDUCTASE-LIKE"/>
    <property type="match status" value="1"/>
</dbReference>
<dbReference type="InterPro" id="IPR001509">
    <property type="entry name" value="Epimerase_deHydtase"/>
</dbReference>
<name>A0A822YYF6_NELNU</name>
<organism evidence="3 4">
    <name type="scientific">Nelumbo nucifera</name>
    <name type="common">Sacred lotus</name>
    <dbReference type="NCBI Taxonomy" id="4432"/>
    <lineage>
        <taxon>Eukaryota</taxon>
        <taxon>Viridiplantae</taxon>
        <taxon>Streptophyta</taxon>
        <taxon>Embryophyta</taxon>
        <taxon>Tracheophyta</taxon>
        <taxon>Spermatophyta</taxon>
        <taxon>Magnoliopsida</taxon>
        <taxon>Proteales</taxon>
        <taxon>Nelumbonaceae</taxon>
        <taxon>Nelumbo</taxon>
    </lineage>
</organism>
<dbReference type="Proteomes" id="UP000607653">
    <property type="component" value="Unassembled WGS sequence"/>
</dbReference>
<dbReference type="InterPro" id="IPR036291">
    <property type="entry name" value="NAD(P)-bd_dom_sf"/>
</dbReference>
<dbReference type="Pfam" id="PF01370">
    <property type="entry name" value="Epimerase"/>
    <property type="match status" value="1"/>
</dbReference>
<feature type="domain" description="NAD-dependent epimerase/dehydratase" evidence="2">
    <location>
        <begin position="33"/>
        <end position="174"/>
    </location>
</feature>
<dbReference type="EMBL" id="DUZY01000004">
    <property type="protein sequence ID" value="DAD36319.1"/>
    <property type="molecule type" value="Genomic_DNA"/>
</dbReference>
<dbReference type="SUPFAM" id="SSF51735">
    <property type="entry name" value="NAD(P)-binding Rossmann-fold domains"/>
    <property type="match status" value="1"/>
</dbReference>
<accession>A0A822YYF6</accession>
<keyword evidence="1" id="KW-0560">Oxidoreductase</keyword>
<evidence type="ECO:0000313" key="4">
    <source>
        <dbReference type="Proteomes" id="UP000607653"/>
    </source>
</evidence>
<sequence>MFKTTLDDQTCTCSSGKIEIAMNMETKSNNTKVCVTGAAGYLGSWLTRKLLQKGYIVHATLRNPDNRLLLFKADIYNPDEFEPAIEGCEFVFHLATPLQHNSHSWQFKDTSEAAVAGVRRIVQFCIRSGTVKRLIYTASVVAASPLKDDGISFKDLMDDSCWTNLPLSPSFPYGSDPLKEYTNSKTLAEKELQVTTMEGWRFLEALLGKVPVIHIEDVCEAHVFCMEKPSVTAGRFLCASAYLSTKEIAHYIRQYYPELHIGHDIRFVDEELEAVGVKWGSTKLNDLGFEYKCDIKMIIDHSIQCAKKMGALS</sequence>
<gene>
    <name evidence="3" type="ORF">HUJ06_006960</name>
</gene>
<dbReference type="InterPro" id="IPR050425">
    <property type="entry name" value="NAD(P)_dehydrat-like"/>
</dbReference>
<keyword evidence="4" id="KW-1185">Reference proteome</keyword>
<dbReference type="Gene3D" id="3.40.50.720">
    <property type="entry name" value="NAD(P)-binding Rossmann-like Domain"/>
    <property type="match status" value="1"/>
</dbReference>
<dbReference type="PANTHER" id="PTHR10366">
    <property type="entry name" value="NAD DEPENDENT EPIMERASE/DEHYDRATASE"/>
    <property type="match status" value="1"/>
</dbReference>
<dbReference type="AlphaFoldDB" id="A0A822YYF6"/>
<evidence type="ECO:0000259" key="2">
    <source>
        <dbReference type="Pfam" id="PF01370"/>
    </source>
</evidence>
<reference evidence="3 4" key="1">
    <citation type="journal article" date="2020" name="Mol. Biol. Evol.">
        <title>Distinct Expression and Methylation Patterns for Genes with Different Fates following a Single Whole-Genome Duplication in Flowering Plants.</title>
        <authorList>
            <person name="Shi T."/>
            <person name="Rahmani R.S."/>
            <person name="Gugger P.F."/>
            <person name="Wang M."/>
            <person name="Li H."/>
            <person name="Zhang Y."/>
            <person name="Li Z."/>
            <person name="Wang Q."/>
            <person name="Van de Peer Y."/>
            <person name="Marchal K."/>
            <person name="Chen J."/>
        </authorList>
    </citation>
    <scope>NUCLEOTIDE SEQUENCE [LARGE SCALE GENOMIC DNA]</scope>
    <source>
        <tissue evidence="3">Leaf</tissue>
    </source>
</reference>
<dbReference type="GO" id="GO:0016491">
    <property type="term" value="F:oxidoreductase activity"/>
    <property type="evidence" value="ECO:0007669"/>
    <property type="project" value="UniProtKB-KW"/>
</dbReference>
<protein>
    <recommendedName>
        <fullName evidence="2">NAD-dependent epimerase/dehydratase domain-containing protein</fullName>
    </recommendedName>
</protein>